<dbReference type="InterPro" id="IPR047187">
    <property type="entry name" value="SF1_C_Upf1"/>
</dbReference>
<dbReference type="InterPro" id="IPR049468">
    <property type="entry name" value="Restrct_endonuc-II-like_dom"/>
</dbReference>
<dbReference type="Pfam" id="PF13195">
    <property type="entry name" value="DUF4011"/>
    <property type="match status" value="1"/>
</dbReference>
<dbReference type="Pfam" id="PF13086">
    <property type="entry name" value="AAA_11"/>
    <property type="match status" value="1"/>
</dbReference>
<dbReference type="Pfam" id="PF00069">
    <property type="entry name" value="Pkinase"/>
    <property type="match status" value="1"/>
</dbReference>
<dbReference type="Gene3D" id="3.40.50.300">
    <property type="entry name" value="P-loop containing nucleotide triphosphate hydrolases"/>
    <property type="match status" value="3"/>
</dbReference>
<dbReference type="InterPro" id="IPR045055">
    <property type="entry name" value="DNA2/NAM7-like"/>
</dbReference>
<dbReference type="PANTHER" id="PTHR10887">
    <property type="entry name" value="DNA2/NAM7 HELICASE FAMILY"/>
    <property type="match status" value="1"/>
</dbReference>
<evidence type="ECO:0000259" key="1">
    <source>
        <dbReference type="PROSITE" id="PS50011"/>
    </source>
</evidence>
<dbReference type="InterPro" id="IPR000719">
    <property type="entry name" value="Prot_kinase_dom"/>
</dbReference>
<dbReference type="Pfam" id="PF18741">
    <property type="entry name" value="MTES_1575"/>
    <property type="match status" value="1"/>
</dbReference>
<dbReference type="RefSeq" id="WP_051155602.1">
    <property type="nucleotide sequence ID" value="NZ_BRLH01000003.1"/>
</dbReference>
<feature type="domain" description="Protein kinase" evidence="1">
    <location>
        <begin position="1"/>
        <end position="277"/>
    </location>
</feature>
<evidence type="ECO:0000313" key="2">
    <source>
        <dbReference type="EMBL" id="GKX55876.1"/>
    </source>
</evidence>
<evidence type="ECO:0000313" key="3">
    <source>
        <dbReference type="Proteomes" id="UP001058124"/>
    </source>
</evidence>
<dbReference type="Pfam" id="PF13087">
    <property type="entry name" value="AAA_12"/>
    <property type="match status" value="1"/>
</dbReference>
<accession>A0AAV5N545</accession>
<dbReference type="Gene3D" id="1.10.510.10">
    <property type="entry name" value="Transferase(Phosphotransferase) domain 1"/>
    <property type="match status" value="1"/>
</dbReference>
<dbReference type="InterPro" id="IPR041679">
    <property type="entry name" value="DNA2/NAM7-like_C"/>
</dbReference>
<proteinExistence type="predicted"/>
<dbReference type="CDD" id="cd18808">
    <property type="entry name" value="SF1_C_Upf1"/>
    <property type="match status" value="1"/>
</dbReference>
<dbReference type="GO" id="GO:0004386">
    <property type="term" value="F:helicase activity"/>
    <property type="evidence" value="ECO:0007669"/>
    <property type="project" value="InterPro"/>
</dbReference>
<dbReference type="EMBL" id="BRLH01000003">
    <property type="protein sequence ID" value="GKX55876.1"/>
    <property type="molecule type" value="Genomic_DNA"/>
</dbReference>
<dbReference type="PROSITE" id="PS50011">
    <property type="entry name" value="PROTEIN_KINASE_DOM"/>
    <property type="match status" value="1"/>
</dbReference>
<keyword evidence="3" id="KW-1185">Reference proteome</keyword>
<reference evidence="2" key="1">
    <citation type="submission" date="2022-06" db="EMBL/GenBank/DDBJ databases">
        <title>Draft genome sequences of Leminorella grimontii str. JCM5902.</title>
        <authorList>
            <person name="Wakabayashi Y."/>
            <person name="Kojima K."/>
        </authorList>
    </citation>
    <scope>NUCLEOTIDE SEQUENCE</scope>
    <source>
        <strain evidence="2">JCM 5902</strain>
    </source>
</reference>
<dbReference type="PANTHER" id="PTHR10887:SF495">
    <property type="entry name" value="HELICASE SENATAXIN ISOFORM X1-RELATED"/>
    <property type="match status" value="1"/>
</dbReference>
<dbReference type="SUPFAM" id="SSF52540">
    <property type="entry name" value="P-loop containing nucleoside triphosphate hydrolases"/>
    <property type="match status" value="1"/>
</dbReference>
<dbReference type="GO" id="GO:0005524">
    <property type="term" value="F:ATP binding"/>
    <property type="evidence" value="ECO:0007669"/>
    <property type="project" value="InterPro"/>
</dbReference>
<protein>
    <recommendedName>
        <fullName evidence="1">Protein kinase domain-containing protein</fullName>
    </recommendedName>
</protein>
<dbReference type="InterPro" id="IPR041677">
    <property type="entry name" value="DNA2/NAM7_AAA_11"/>
</dbReference>
<dbReference type="InterPro" id="IPR011009">
    <property type="entry name" value="Kinase-like_dom_sf"/>
</dbReference>
<gene>
    <name evidence="2" type="ORF">SOASR030_19880</name>
</gene>
<dbReference type="InterPro" id="IPR008266">
    <property type="entry name" value="Tyr_kinase_AS"/>
</dbReference>
<dbReference type="GO" id="GO:0004672">
    <property type="term" value="F:protein kinase activity"/>
    <property type="evidence" value="ECO:0007669"/>
    <property type="project" value="InterPro"/>
</dbReference>
<dbReference type="SMART" id="SM00220">
    <property type="entry name" value="S_TKc"/>
    <property type="match status" value="1"/>
</dbReference>
<name>A0AAV5N545_9GAMM</name>
<dbReference type="PROSITE" id="PS00109">
    <property type="entry name" value="PROTEIN_KINASE_TYR"/>
    <property type="match status" value="1"/>
</dbReference>
<organism evidence="2 3">
    <name type="scientific">Leminorella grimontii</name>
    <dbReference type="NCBI Taxonomy" id="82981"/>
    <lineage>
        <taxon>Bacteria</taxon>
        <taxon>Pseudomonadati</taxon>
        <taxon>Pseudomonadota</taxon>
        <taxon>Gammaproteobacteria</taxon>
        <taxon>Enterobacterales</taxon>
        <taxon>Budviciaceae</taxon>
        <taxon>Leminorella</taxon>
    </lineage>
</organism>
<sequence length="2015" mass="226475">MMRLGHENHSEPSFFADVGEPLSGTCASEINGWRITDRLPKPDEQRDRYRVVHEVDGRRGVLILYAYGCEPDPAVYDVVHRLPKEHVSELLDSGRWRDRAWYVMEALDGGSLLDAISQGDFWQPNEVRDIVRELGSALANFSENGLRHRDLRPANLLIRTRHPLDIVIIEFGSACLSERDVDVVSPLEMSRYSAPETLAGGVSSASDWWSLGMILLEQLTQGTCFDDRPLQAFLIETLTSGVTLPDGLDDDIYPLLGGLLTVDRRRRWQWSEVAAWLDGRPIEVIEEGYRGDKPSGLPLFLGDVPYSDPAAFALAAAQADLCPQALAMMQSGAIVRWAQSIGLPPSTMNLLYQVMELHPLSDDFRLLLTLKLLSPPMPLIYRGEIVTPSWLAKNPTLGYELISGPLPTFLADVEQGHWLALLKAREERVREKGMRLEIAMDEERLRLHLLATSRARLLALWESQRRLFPETHHEGLALFIDRRTLSEEELIVLLSADIAQFVAAEGILVQAAALAREYGVTDFDKEEAREWIGLPRQALYQELNERISGFNRCAIDELDRWADGFVLERRLPLERALVMLAIEPQAWKMPERQRYVNQVLNFFSRKIRASSMRGSLVRMSVTPHSARIDLTELDGKPSAQRLLNHVLARHRSAIGIDSTALTAQGNAGGRLRTLTSQTQMYQRDTGIDSLYLGFPFILTNLQPGQIKPRIAPLLLWPVSVSMAAGVSGAASLRFDADRGVARLNPALENVVNAASVKQWQAIVDELMSRRTLTIDEVMQALGIMANADGAELVRLPPLDAVVPERETRLACSAVLFQASFLSQAIGEDLHQLCQRSPVGTALETALGMGEPSPDVQELVGEASRFFVSATDPSQEAAVMAARRAPGLLIEGPPGTGKSQTIVNMVADAIGQQRSLLVVCQKATALDVVYKRITASGLSDRVVIVRDALSGRETIRSVREQLDSYYRSLKPAPLFPWRSGRQKLAAQIDRLERELDDYYQALYQPDPAVGISYRALMGELIRLEGVAMRLEAPELHEVMKSWGLSELTNHKLEILPEIALWLAADYEDSPLARLSPFISSASAIAAFSDAFDGFRSQERERDVALSDPHRDFDSDDVAGRQSWLESTAHGFLTLSPEQWDTMARWLPLFYVPIGAAGPGEPILTQLGVLIGRLQAIDVDGSDPLLFEPLSRCEDSALIQLAKAAAQQAQGHSTLRYFNPFYYFNLRRLKAFMVEMGLPFSLGMCERVLASVRQEQQWRRVRAELTRLGEPLGVEPVGPLDGLGLSRVLADLYCRLELVEQRYRQLAESPDAARLVSAIVARQRDGFIEQCDEIRAAVNRSQARAQSLKALDTLQNWLTADALSDFTCAIKDNRSLRETLDLLTSALPTLDAYQRFRPVSAQMNEPALAVLHILRHQAPALKALDEAELMQTVENTLDREARRVWKQLIEWRFPILQQPVSHREKAIAHMAKASAMMRERNMTELTENVTEVPIRPSREWEEITRLSGKRMRRLREFIEEGVELGLMTLRPVWLMTPDVASQVLPLTPGMFDTVIYDEASQMPVEYALPTLYRSKKMVVSGDEKQMPPSAFFSGRLPEDDDGAEAEEAQQELAGEVWDYRKIGDCPDLLHLARTVLPVQTLEIHYRSAYRELINFSNHAFYHNRLNIPVQHSGRVIDAVKPVRLIDVGGLYQNQSNLDEAKAAVETLADVWARPFAERPSVGVVTFNQKQAQLIQNELEERASRDDAFRQAYREELARLEDGEDMSFFVKNVENVQGDERDMIVFSTTFGRNAQGAFRRNFGVLGQQGGERRLNVAVTRAKKQVTVLSSMPIDEISDLLTTRRRPDIPRDFLQGYLEYVRILSAGEFERGGAFLRRMSQSGGASADREMQDGLVQSVRAFIRDCGWTVADARREGAFYFDALVEDADSGRYAIGIECDMPHHPLLERARARELWRPSVVARTVPHRYRISLWGWYHDAHEERRRLSQAIEQALTSLRMPPEREGTIRDMEKSNGEVG</sequence>
<comment type="caution">
    <text evidence="2">The sequence shown here is derived from an EMBL/GenBank/DDBJ whole genome shotgun (WGS) entry which is preliminary data.</text>
</comment>
<dbReference type="Proteomes" id="UP001058124">
    <property type="component" value="Unassembled WGS sequence"/>
</dbReference>
<dbReference type="InterPro" id="IPR025103">
    <property type="entry name" value="DUF4011"/>
</dbReference>
<dbReference type="SUPFAM" id="SSF56112">
    <property type="entry name" value="Protein kinase-like (PK-like)"/>
    <property type="match status" value="1"/>
</dbReference>
<dbReference type="InterPro" id="IPR027417">
    <property type="entry name" value="P-loop_NTPase"/>
</dbReference>